<dbReference type="InterPro" id="IPR037056">
    <property type="entry name" value="RNase_H1_N_sf"/>
</dbReference>
<dbReference type="OrthoDB" id="9811552at2"/>
<evidence type="ECO:0000313" key="14">
    <source>
        <dbReference type="EMBL" id="TWI54459.1"/>
    </source>
</evidence>
<reference evidence="14 15" key="1">
    <citation type="journal article" date="2015" name="Stand. Genomic Sci.">
        <title>Genomic Encyclopedia of Bacterial and Archaeal Type Strains, Phase III: the genomes of soil and plant-associated and newly described type strains.</title>
        <authorList>
            <person name="Whitman W.B."/>
            <person name="Woyke T."/>
            <person name="Klenk H.P."/>
            <person name="Zhou Y."/>
            <person name="Lilburn T.G."/>
            <person name="Beck B.J."/>
            <person name="De Vos P."/>
            <person name="Vandamme P."/>
            <person name="Eisen J.A."/>
            <person name="Garrity G."/>
            <person name="Hugenholtz P."/>
            <person name="Kyrpides N.C."/>
        </authorList>
    </citation>
    <scope>NUCLEOTIDE SEQUENCE [LARGE SCALE GENOMIC DNA]</scope>
    <source>
        <strain evidence="14 15">CGMCC 1.10116</strain>
    </source>
</reference>
<keyword evidence="10 11" id="KW-0460">Magnesium</keyword>
<accession>A0A562QCM0</accession>
<dbReference type="InterPro" id="IPR009027">
    <property type="entry name" value="Ribosomal_bL9/RNase_H1_N"/>
</dbReference>
<sequence>MAKKKHYVVWKGRKAGIFTSWAECEAQVKGFTGARFKSFPSKEEAEEAFATGASTTAKTKTTVTKKNDTDINEEVDWDSISVDVGCRGNPGVVEYKGVDTKTGEILFSHDEIHIGTNNMGEFLAIVHGLAYLKQQNSTKTIYSDSMTAIKWVKQKKAKSTLERTEQTAYIWSLMDRAERWLQTNTYENKILKWQTEKWGEIKADYGRK</sequence>
<evidence type="ECO:0000259" key="13">
    <source>
        <dbReference type="PROSITE" id="PS50879"/>
    </source>
</evidence>
<evidence type="ECO:0000313" key="15">
    <source>
        <dbReference type="Proteomes" id="UP000315711"/>
    </source>
</evidence>
<dbReference type="GO" id="GO:0005737">
    <property type="term" value="C:cytoplasm"/>
    <property type="evidence" value="ECO:0007669"/>
    <property type="project" value="UniProtKB-SubCell"/>
</dbReference>
<dbReference type="EMBL" id="VLKZ01000009">
    <property type="protein sequence ID" value="TWI54459.1"/>
    <property type="molecule type" value="Genomic_DNA"/>
</dbReference>
<evidence type="ECO:0000256" key="1">
    <source>
        <dbReference type="ARBA" id="ARBA00001946"/>
    </source>
</evidence>
<comment type="catalytic activity">
    <reaction evidence="11">
        <text>Endonucleolytic cleavage to 5'-phosphomonoester.</text>
        <dbReference type="EC" id="3.1.26.4"/>
    </reaction>
</comment>
<keyword evidence="12" id="KW-0464">Manganese</keyword>
<evidence type="ECO:0000256" key="5">
    <source>
        <dbReference type="ARBA" id="ARBA00017721"/>
    </source>
</evidence>
<evidence type="ECO:0000256" key="7">
    <source>
        <dbReference type="ARBA" id="ARBA00022723"/>
    </source>
</evidence>
<comment type="similarity">
    <text evidence="3 11">Belongs to the RNase H family.</text>
</comment>
<keyword evidence="6 11" id="KW-0540">Nuclease</keyword>
<keyword evidence="9 11" id="KW-0378">Hydrolase</keyword>
<dbReference type="SUPFAM" id="SSF55658">
    <property type="entry name" value="L9 N-domain-like"/>
    <property type="match status" value="1"/>
</dbReference>
<dbReference type="EC" id="3.1.26.4" evidence="4 11"/>
<evidence type="ECO:0000256" key="6">
    <source>
        <dbReference type="ARBA" id="ARBA00022722"/>
    </source>
</evidence>
<dbReference type="CDD" id="cd13935">
    <property type="entry name" value="RNase_H_bacteria_like"/>
    <property type="match status" value="1"/>
</dbReference>
<dbReference type="Gene3D" id="3.30.420.10">
    <property type="entry name" value="Ribonuclease H-like superfamily/Ribonuclease H"/>
    <property type="match status" value="1"/>
</dbReference>
<keyword evidence="8 11" id="KW-0255">Endonuclease</keyword>
<dbReference type="Proteomes" id="UP000315711">
    <property type="component" value="Unassembled WGS sequence"/>
</dbReference>
<dbReference type="InterPro" id="IPR002156">
    <property type="entry name" value="RNaseH_domain"/>
</dbReference>
<feature type="binding site" evidence="12">
    <location>
        <position position="121"/>
    </location>
    <ligand>
        <name>Mg(2+)</name>
        <dbReference type="ChEBI" id="CHEBI:18420"/>
        <label>2</label>
    </ligand>
</feature>
<dbReference type="Pfam" id="PF01693">
    <property type="entry name" value="Cauli_VI"/>
    <property type="match status" value="1"/>
</dbReference>
<dbReference type="InterPro" id="IPR012337">
    <property type="entry name" value="RNaseH-like_sf"/>
</dbReference>
<feature type="domain" description="RNase H type-1" evidence="13">
    <location>
        <begin position="74"/>
        <end position="208"/>
    </location>
</feature>
<evidence type="ECO:0000256" key="10">
    <source>
        <dbReference type="ARBA" id="ARBA00022842"/>
    </source>
</evidence>
<dbReference type="PROSITE" id="PS50879">
    <property type="entry name" value="RNASE_H_1"/>
    <property type="match status" value="1"/>
</dbReference>
<dbReference type="SUPFAM" id="SSF53098">
    <property type="entry name" value="Ribonuclease H-like"/>
    <property type="match status" value="1"/>
</dbReference>
<feature type="binding site" evidence="12">
    <location>
        <position position="83"/>
    </location>
    <ligand>
        <name>Mg(2+)</name>
        <dbReference type="ChEBI" id="CHEBI:18420"/>
        <label>1</label>
    </ligand>
</feature>
<evidence type="ECO:0000256" key="3">
    <source>
        <dbReference type="ARBA" id="ARBA00005300"/>
    </source>
</evidence>
<feature type="binding site" evidence="12">
    <location>
        <position position="204"/>
    </location>
    <ligand>
        <name>Mg(2+)</name>
        <dbReference type="ChEBI" id="CHEBI:18420"/>
        <label>1</label>
    </ligand>
</feature>
<evidence type="ECO:0000256" key="4">
    <source>
        <dbReference type="ARBA" id="ARBA00012180"/>
    </source>
</evidence>
<name>A0A562QCM0_9BACI</name>
<gene>
    <name evidence="14" type="ORF">IQ10_03011</name>
</gene>
<dbReference type="FunFam" id="3.40.970.10:FF:000002">
    <property type="entry name" value="Ribonuclease H"/>
    <property type="match status" value="1"/>
</dbReference>
<keyword evidence="15" id="KW-1185">Reference proteome</keyword>
<comment type="function">
    <text evidence="2 11">Endonuclease that specifically degrades the RNA of RNA-DNA hybrids.</text>
</comment>
<comment type="caution">
    <text evidence="14">The sequence shown here is derived from an EMBL/GenBank/DDBJ whole genome shotgun (WGS) entry which is preliminary data.</text>
</comment>
<evidence type="ECO:0000256" key="9">
    <source>
        <dbReference type="ARBA" id="ARBA00022801"/>
    </source>
</evidence>
<comment type="subcellular location">
    <subcellularLocation>
        <location evidence="11">Cytoplasm</location>
    </subcellularLocation>
</comment>
<evidence type="ECO:0000256" key="2">
    <source>
        <dbReference type="ARBA" id="ARBA00004065"/>
    </source>
</evidence>
<dbReference type="GO" id="GO:0046872">
    <property type="term" value="F:metal ion binding"/>
    <property type="evidence" value="ECO:0007669"/>
    <property type="project" value="UniProtKB-KW"/>
</dbReference>
<dbReference type="InterPro" id="IPR017290">
    <property type="entry name" value="RNase_H_bac"/>
</dbReference>
<proteinExistence type="inferred from homology"/>
<evidence type="ECO:0000256" key="11">
    <source>
        <dbReference type="PIRNR" id="PIRNR037839"/>
    </source>
</evidence>
<dbReference type="PIRSF" id="PIRSF037839">
    <property type="entry name" value="Ribonuclease_H"/>
    <property type="match status" value="1"/>
</dbReference>
<dbReference type="GO" id="GO:0004523">
    <property type="term" value="F:RNA-DNA hybrid ribonuclease activity"/>
    <property type="evidence" value="ECO:0007669"/>
    <property type="project" value="UniProtKB-UniRule"/>
</dbReference>
<dbReference type="InterPro" id="IPR036397">
    <property type="entry name" value="RNaseH_sf"/>
</dbReference>
<dbReference type="InterPro" id="IPR011320">
    <property type="entry name" value="RNase_H1_N"/>
</dbReference>
<dbReference type="AlphaFoldDB" id="A0A562QCM0"/>
<dbReference type="RefSeq" id="WP_144451253.1">
    <property type="nucleotide sequence ID" value="NZ_VLKZ01000009.1"/>
</dbReference>
<dbReference type="GO" id="GO:0003676">
    <property type="term" value="F:nucleic acid binding"/>
    <property type="evidence" value="ECO:0007669"/>
    <property type="project" value="UniProtKB-UniRule"/>
</dbReference>
<comment type="cofactor">
    <cofactor evidence="1">
        <name>Mg(2+)</name>
        <dbReference type="ChEBI" id="CHEBI:18420"/>
    </cofactor>
</comment>
<dbReference type="NCBIfam" id="NF046109">
    <property type="entry name" value="RNaseH_Halikb"/>
    <property type="match status" value="1"/>
</dbReference>
<evidence type="ECO:0000256" key="8">
    <source>
        <dbReference type="ARBA" id="ARBA00022759"/>
    </source>
</evidence>
<keyword evidence="11" id="KW-0963">Cytoplasm</keyword>
<feature type="binding site" evidence="12">
    <location>
        <position position="144"/>
    </location>
    <ligand>
        <name>Mg(2+)</name>
        <dbReference type="ChEBI" id="CHEBI:18420"/>
        <label>2</label>
    </ligand>
</feature>
<dbReference type="Gene3D" id="3.40.970.10">
    <property type="entry name" value="Ribonuclease H1, N-terminal domain"/>
    <property type="match status" value="1"/>
</dbReference>
<evidence type="ECO:0000256" key="12">
    <source>
        <dbReference type="PIRSR" id="PIRSR037839-1"/>
    </source>
</evidence>
<protein>
    <recommendedName>
        <fullName evidence="5 11">Ribonuclease H</fullName>
        <ecNumber evidence="4 11">3.1.26.4</ecNumber>
    </recommendedName>
</protein>
<organism evidence="14 15">
    <name type="scientific">Halalkalibacter nanhaiisediminis</name>
    <dbReference type="NCBI Taxonomy" id="688079"/>
    <lineage>
        <taxon>Bacteria</taxon>
        <taxon>Bacillati</taxon>
        <taxon>Bacillota</taxon>
        <taxon>Bacilli</taxon>
        <taxon>Bacillales</taxon>
        <taxon>Bacillaceae</taxon>
        <taxon>Halalkalibacter</taxon>
    </lineage>
</organism>
<comment type="cofactor">
    <cofactor evidence="12">
        <name>Mn(2+)</name>
        <dbReference type="ChEBI" id="CHEBI:29035"/>
    </cofactor>
    <cofactor evidence="12">
        <name>Mg(2+)</name>
        <dbReference type="ChEBI" id="CHEBI:18420"/>
    </cofactor>
    <text evidence="12">Binds 2 metal ions per subunit. Manganese or magnesium.</text>
</comment>
<keyword evidence="7 11" id="KW-0479">Metal-binding</keyword>